<comment type="similarity">
    <text evidence="1">Belongs to the aromatic prenyltransferase family.</text>
</comment>
<gene>
    <name evidence="4" type="ORF">VSS16_19870</name>
</gene>
<name>A0ABV5EDM4_9ACTN</name>
<dbReference type="Proteomes" id="UP001585080">
    <property type="component" value="Unassembled WGS sequence"/>
</dbReference>
<sequence>MPVAETEDVYAAIEETAALLNVECAREKVRPVLEAFEPFEGGVIFSATAGERGGDLDLTIQVPQAIPDPYAHALERGLLPRTGHPVGSLLSDLDGRGIVEEYLIDFGVVGGLNKVYVHFPRTMQGVAALSSVPSMPPALAANAGFFARHDLDGVAMIAIDYRHETVNLYFPTPGGIEPKTVLSMLEDMGLPEPEEELLESVRKSFRVYFTLGWDTSRIERISFARPLDMPLIKARVEPEFVRFLTCSPYTYDGERFSISIVKWAPDGQWFNAGSYYQFGPLQREVFKKLRGGS</sequence>
<proteinExistence type="inferred from homology"/>
<comment type="caution">
    <text evidence="4">The sequence shown here is derived from an EMBL/GenBank/DDBJ whole genome shotgun (WGS) entry which is preliminary data.</text>
</comment>
<dbReference type="SFLD" id="SFLDS00036">
    <property type="entry name" value="Aromatic_Prenyltransferase"/>
    <property type="match status" value="1"/>
</dbReference>
<dbReference type="InterPro" id="IPR036239">
    <property type="entry name" value="PrenylTrfase-like_sf"/>
</dbReference>
<keyword evidence="5" id="KW-1185">Reference proteome</keyword>
<dbReference type="EMBL" id="JAYMRP010000016">
    <property type="protein sequence ID" value="MFB8774959.1"/>
    <property type="molecule type" value="Genomic_DNA"/>
</dbReference>
<evidence type="ECO:0000256" key="3">
    <source>
        <dbReference type="ARBA" id="ARBA00022679"/>
    </source>
</evidence>
<dbReference type="SUPFAM" id="SSF143492">
    <property type="entry name" value="Prenyltransferase-like"/>
    <property type="match status" value="1"/>
</dbReference>
<keyword evidence="2" id="KW-0637">Prenyltransferase</keyword>
<evidence type="ECO:0000256" key="2">
    <source>
        <dbReference type="ARBA" id="ARBA00022602"/>
    </source>
</evidence>
<protein>
    <submittedName>
        <fullName evidence="4">Aromatic prenyltransferase</fullName>
    </submittedName>
</protein>
<dbReference type="SFLD" id="SFLDG01163">
    <property type="entry name" value="II"/>
    <property type="match status" value="1"/>
</dbReference>
<evidence type="ECO:0000256" key="1">
    <source>
        <dbReference type="ARBA" id="ARBA00005368"/>
    </source>
</evidence>
<reference evidence="4 5" key="1">
    <citation type="submission" date="2024-01" db="EMBL/GenBank/DDBJ databases">
        <title>Genome mining of biosynthetic gene clusters to explore secondary metabolites of Streptomyces sp.</title>
        <authorList>
            <person name="Baig A."/>
            <person name="Ajitkumar Shintre N."/>
            <person name="Kumar H."/>
            <person name="Anbarasu A."/>
            <person name="Ramaiah S."/>
        </authorList>
    </citation>
    <scope>NUCLEOTIDE SEQUENCE [LARGE SCALE GENOMIC DNA]</scope>
    <source>
        <strain evidence="4 5">A57</strain>
    </source>
</reference>
<evidence type="ECO:0000313" key="4">
    <source>
        <dbReference type="EMBL" id="MFB8774959.1"/>
    </source>
</evidence>
<accession>A0ABV5EDM4</accession>
<keyword evidence="3" id="KW-0808">Transferase</keyword>
<evidence type="ECO:0000313" key="5">
    <source>
        <dbReference type="Proteomes" id="UP001585080"/>
    </source>
</evidence>
<organism evidence="4 5">
    <name type="scientific">Streptomyces broussonetiae</name>
    <dbReference type="NCBI Taxonomy" id="2686304"/>
    <lineage>
        <taxon>Bacteria</taxon>
        <taxon>Bacillati</taxon>
        <taxon>Actinomycetota</taxon>
        <taxon>Actinomycetes</taxon>
        <taxon>Kitasatosporales</taxon>
        <taxon>Streptomycetaceae</taxon>
        <taxon>Streptomyces</taxon>
    </lineage>
</organism>
<dbReference type="InterPro" id="IPR020965">
    <property type="entry name" value="Prenyltransferase_CloQ"/>
</dbReference>
<dbReference type="Pfam" id="PF11468">
    <property type="entry name" value="PTase_Orf2"/>
    <property type="match status" value="1"/>
</dbReference>
<dbReference type="InterPro" id="IPR033964">
    <property type="entry name" value="ABBA"/>
</dbReference>
<dbReference type="RefSeq" id="WP_376733622.1">
    <property type="nucleotide sequence ID" value="NZ_JAYMRP010000016.1"/>
</dbReference>